<dbReference type="EMBL" id="CP019912">
    <property type="protein sequence ID" value="AQW31789.1"/>
    <property type="molecule type" value="Genomic_DNA"/>
</dbReference>
<protein>
    <submittedName>
        <fullName evidence="1">Uncharacterized protein</fullName>
    </submittedName>
</protein>
<dbReference type="Proteomes" id="UP000189628">
    <property type="component" value="Plasmid unnamed"/>
</dbReference>
<proteinExistence type="predicted"/>
<accession>A0A1U9VM86</accession>
<organism evidence="1 2">
    <name type="scientific">blood disease bacterium A2-HR MARDI</name>
    <dbReference type="NCBI Taxonomy" id="1944648"/>
    <lineage>
        <taxon>Bacteria</taxon>
        <taxon>Pseudomonadati</taxon>
        <taxon>Pseudomonadota</taxon>
        <taxon>Betaproteobacteria</taxon>
        <taxon>Burkholderiales</taxon>
        <taxon>Burkholderiaceae</taxon>
        <taxon>Ralstonia</taxon>
        <taxon>Ralstonia solanacearum species complex</taxon>
    </lineage>
</organism>
<geneLocation type="plasmid" evidence="1">
    <name>unnamed</name>
</geneLocation>
<sequence length="96" mass="10631">MKRLSIWALPARPLLKLRRGHGYEVFSDKIELFCRAGDCDDLPIACRGQNTSSSGWRFICAVSGHTSELGGGGAPPSDADDWQESLWKRTTFISMT</sequence>
<reference evidence="1 2" key="1">
    <citation type="submission" date="2017-02" db="EMBL/GenBank/DDBJ databases">
        <title>Blood Disease Bacterium A2-HR MARDI.</title>
        <authorList>
            <person name="Badrun R."/>
            <person name="Abu Bakar N."/>
            <person name="Laboh R."/>
        </authorList>
    </citation>
    <scope>NUCLEOTIDE SEQUENCE [LARGE SCALE GENOMIC DNA]</scope>
    <source>
        <strain evidence="1 2">A2-HR MARDI</strain>
        <plasmid evidence="2">Plasmid</plasmid>
    </source>
</reference>
<evidence type="ECO:0000313" key="1">
    <source>
        <dbReference type="EMBL" id="AQW31789.1"/>
    </source>
</evidence>
<name>A0A1U9VM86_9RALS</name>
<keyword evidence="1" id="KW-0614">Plasmid</keyword>
<evidence type="ECO:0000313" key="2">
    <source>
        <dbReference type="Proteomes" id="UP000189628"/>
    </source>
</evidence>
<dbReference type="AlphaFoldDB" id="A0A1U9VM86"/>
<gene>
    <name evidence="1" type="ORF">B0B51_17735</name>
</gene>